<dbReference type="EnsemblPlants" id="TuG1812G0200002305.01.T02">
    <property type="protein sequence ID" value="TuG1812G0200002305.01.T02.cds289740"/>
    <property type="gene ID" value="TuG1812G0200002305.01"/>
</dbReference>
<accession>A0A8R7PCW2</accession>
<organism evidence="2 3">
    <name type="scientific">Triticum urartu</name>
    <name type="common">Red wild einkorn</name>
    <name type="synonym">Crithodium urartu</name>
    <dbReference type="NCBI Taxonomy" id="4572"/>
    <lineage>
        <taxon>Eukaryota</taxon>
        <taxon>Viridiplantae</taxon>
        <taxon>Streptophyta</taxon>
        <taxon>Embryophyta</taxon>
        <taxon>Tracheophyta</taxon>
        <taxon>Spermatophyta</taxon>
        <taxon>Magnoliopsida</taxon>
        <taxon>Liliopsida</taxon>
        <taxon>Poales</taxon>
        <taxon>Poaceae</taxon>
        <taxon>BOP clade</taxon>
        <taxon>Pooideae</taxon>
        <taxon>Triticodae</taxon>
        <taxon>Triticeae</taxon>
        <taxon>Triticinae</taxon>
        <taxon>Triticum</taxon>
    </lineage>
</organism>
<evidence type="ECO:0000256" key="1">
    <source>
        <dbReference type="SAM" id="Phobius"/>
    </source>
</evidence>
<name>A0A8R7PCW2_TRIUA</name>
<keyword evidence="1" id="KW-0812">Transmembrane</keyword>
<dbReference type="AlphaFoldDB" id="A0A8R7PCW2"/>
<reference evidence="2" key="3">
    <citation type="submission" date="2022-06" db="UniProtKB">
        <authorList>
            <consortium name="EnsemblPlants"/>
        </authorList>
    </citation>
    <scope>IDENTIFICATION</scope>
</reference>
<dbReference type="Gramene" id="TuG1812G0200002305.01.T02">
    <property type="protein sequence ID" value="TuG1812G0200002305.01.T02.cds289740"/>
    <property type="gene ID" value="TuG1812G0200002305.01"/>
</dbReference>
<evidence type="ECO:0000313" key="3">
    <source>
        <dbReference type="Proteomes" id="UP000015106"/>
    </source>
</evidence>
<sequence>MLCDSRRYKTWDSVDESALSNLLCLHSIIFLLPVVLTCTEEGIWFIIVIQSPRSRHV</sequence>
<feature type="transmembrane region" description="Helical" evidence="1">
    <location>
        <begin position="28"/>
        <end position="49"/>
    </location>
</feature>
<proteinExistence type="predicted"/>
<reference evidence="2" key="2">
    <citation type="submission" date="2018-03" db="EMBL/GenBank/DDBJ databases">
        <title>The Triticum urartu genome reveals the dynamic nature of wheat genome evolution.</title>
        <authorList>
            <person name="Ling H."/>
            <person name="Ma B."/>
            <person name="Shi X."/>
            <person name="Liu H."/>
            <person name="Dong L."/>
            <person name="Sun H."/>
            <person name="Cao Y."/>
            <person name="Gao Q."/>
            <person name="Zheng S."/>
            <person name="Li Y."/>
            <person name="Yu Y."/>
            <person name="Du H."/>
            <person name="Qi M."/>
            <person name="Li Y."/>
            <person name="Yu H."/>
            <person name="Cui Y."/>
            <person name="Wang N."/>
            <person name="Chen C."/>
            <person name="Wu H."/>
            <person name="Zhao Y."/>
            <person name="Zhang J."/>
            <person name="Li Y."/>
            <person name="Zhou W."/>
            <person name="Zhang B."/>
            <person name="Hu W."/>
            <person name="Eijk M."/>
            <person name="Tang J."/>
            <person name="Witsenboer H."/>
            <person name="Zhao S."/>
            <person name="Li Z."/>
            <person name="Zhang A."/>
            <person name="Wang D."/>
            <person name="Liang C."/>
        </authorList>
    </citation>
    <scope>NUCLEOTIDE SEQUENCE [LARGE SCALE GENOMIC DNA]</scope>
    <source>
        <strain evidence="2">cv. G1812</strain>
    </source>
</reference>
<evidence type="ECO:0000313" key="2">
    <source>
        <dbReference type="EnsemblPlants" id="TuG1812G0200002305.01.T02.cds289740"/>
    </source>
</evidence>
<reference evidence="3" key="1">
    <citation type="journal article" date="2013" name="Nature">
        <title>Draft genome of the wheat A-genome progenitor Triticum urartu.</title>
        <authorList>
            <person name="Ling H.Q."/>
            <person name="Zhao S."/>
            <person name="Liu D."/>
            <person name="Wang J."/>
            <person name="Sun H."/>
            <person name="Zhang C."/>
            <person name="Fan H."/>
            <person name="Li D."/>
            <person name="Dong L."/>
            <person name="Tao Y."/>
            <person name="Gao C."/>
            <person name="Wu H."/>
            <person name="Li Y."/>
            <person name="Cui Y."/>
            <person name="Guo X."/>
            <person name="Zheng S."/>
            <person name="Wang B."/>
            <person name="Yu K."/>
            <person name="Liang Q."/>
            <person name="Yang W."/>
            <person name="Lou X."/>
            <person name="Chen J."/>
            <person name="Feng M."/>
            <person name="Jian J."/>
            <person name="Zhang X."/>
            <person name="Luo G."/>
            <person name="Jiang Y."/>
            <person name="Liu J."/>
            <person name="Wang Z."/>
            <person name="Sha Y."/>
            <person name="Zhang B."/>
            <person name="Wu H."/>
            <person name="Tang D."/>
            <person name="Shen Q."/>
            <person name="Xue P."/>
            <person name="Zou S."/>
            <person name="Wang X."/>
            <person name="Liu X."/>
            <person name="Wang F."/>
            <person name="Yang Y."/>
            <person name="An X."/>
            <person name="Dong Z."/>
            <person name="Zhang K."/>
            <person name="Zhang X."/>
            <person name="Luo M.C."/>
            <person name="Dvorak J."/>
            <person name="Tong Y."/>
            <person name="Wang J."/>
            <person name="Yang H."/>
            <person name="Li Z."/>
            <person name="Wang D."/>
            <person name="Zhang A."/>
            <person name="Wang J."/>
        </authorList>
    </citation>
    <scope>NUCLEOTIDE SEQUENCE</scope>
    <source>
        <strain evidence="3">cv. G1812</strain>
    </source>
</reference>
<keyword evidence="3" id="KW-1185">Reference proteome</keyword>
<keyword evidence="1" id="KW-0472">Membrane</keyword>
<dbReference type="Proteomes" id="UP000015106">
    <property type="component" value="Chromosome 2"/>
</dbReference>
<keyword evidence="1" id="KW-1133">Transmembrane helix</keyword>
<protein>
    <submittedName>
        <fullName evidence="2">Uncharacterized protein</fullName>
    </submittedName>
</protein>